<feature type="compositionally biased region" description="Polar residues" evidence="10">
    <location>
        <begin position="433"/>
        <end position="449"/>
    </location>
</feature>
<name>A0AAW1RRI7_9CHLO</name>
<keyword evidence="6" id="KW-0460">Magnesium</keyword>
<proteinExistence type="inferred from homology"/>
<dbReference type="Pfam" id="PF00481">
    <property type="entry name" value="PP2C"/>
    <property type="match status" value="1"/>
</dbReference>
<comment type="cofactor">
    <cofactor evidence="1">
        <name>Mn(2+)</name>
        <dbReference type="ChEBI" id="CHEBI:29035"/>
    </cofactor>
</comment>
<evidence type="ECO:0000256" key="9">
    <source>
        <dbReference type="RuleBase" id="RU003465"/>
    </source>
</evidence>
<evidence type="ECO:0000256" key="7">
    <source>
        <dbReference type="ARBA" id="ARBA00022912"/>
    </source>
</evidence>
<dbReference type="AlphaFoldDB" id="A0AAW1RRI7"/>
<feature type="region of interest" description="Disordered" evidence="10">
    <location>
        <begin position="684"/>
        <end position="748"/>
    </location>
</feature>
<feature type="compositionally biased region" description="Polar residues" evidence="10">
    <location>
        <begin position="468"/>
        <end position="484"/>
    </location>
</feature>
<dbReference type="InterPro" id="IPR000222">
    <property type="entry name" value="PP2C_BS"/>
</dbReference>
<evidence type="ECO:0000256" key="10">
    <source>
        <dbReference type="SAM" id="MobiDB-lite"/>
    </source>
</evidence>
<dbReference type="SMART" id="SM00332">
    <property type="entry name" value="PP2Cc"/>
    <property type="match status" value="1"/>
</dbReference>
<comment type="cofactor">
    <cofactor evidence="2">
        <name>Mg(2+)</name>
        <dbReference type="ChEBI" id="CHEBI:18420"/>
    </cofactor>
</comment>
<dbReference type="SUPFAM" id="SSF81606">
    <property type="entry name" value="PP2C-like"/>
    <property type="match status" value="1"/>
</dbReference>
<evidence type="ECO:0000256" key="6">
    <source>
        <dbReference type="ARBA" id="ARBA00022842"/>
    </source>
</evidence>
<comment type="similarity">
    <text evidence="9">Belongs to the PP2C family.</text>
</comment>
<dbReference type="InterPro" id="IPR001932">
    <property type="entry name" value="PPM-type_phosphatase-like_dom"/>
</dbReference>
<evidence type="ECO:0000256" key="4">
    <source>
        <dbReference type="ARBA" id="ARBA00022723"/>
    </source>
</evidence>
<evidence type="ECO:0000256" key="8">
    <source>
        <dbReference type="ARBA" id="ARBA00023211"/>
    </source>
</evidence>
<accession>A0AAW1RRI7</accession>
<keyword evidence="8" id="KW-0464">Manganese</keyword>
<dbReference type="EMBL" id="JALJOU010000025">
    <property type="protein sequence ID" value="KAK9836329.1"/>
    <property type="molecule type" value="Genomic_DNA"/>
</dbReference>
<feature type="region of interest" description="Disordered" evidence="10">
    <location>
        <begin position="123"/>
        <end position="142"/>
    </location>
</feature>
<keyword evidence="5 9" id="KW-0378">Hydrolase</keyword>
<dbReference type="CDD" id="cd00143">
    <property type="entry name" value="PP2Cc"/>
    <property type="match status" value="1"/>
</dbReference>
<feature type="region of interest" description="Disordered" evidence="10">
    <location>
        <begin position="585"/>
        <end position="636"/>
    </location>
</feature>
<keyword evidence="4" id="KW-0479">Metal-binding</keyword>
<dbReference type="PROSITE" id="PS01032">
    <property type="entry name" value="PPM_1"/>
    <property type="match status" value="1"/>
</dbReference>
<dbReference type="InterPro" id="IPR036457">
    <property type="entry name" value="PPM-type-like_dom_sf"/>
</dbReference>
<dbReference type="GO" id="GO:0046872">
    <property type="term" value="F:metal ion binding"/>
    <property type="evidence" value="ECO:0007669"/>
    <property type="project" value="UniProtKB-KW"/>
</dbReference>
<keyword evidence="13" id="KW-1185">Reference proteome</keyword>
<feature type="region of interest" description="Disordered" evidence="10">
    <location>
        <begin position="507"/>
        <end position="557"/>
    </location>
</feature>
<organism evidence="12 13">
    <name type="scientific">Elliptochloris bilobata</name>
    <dbReference type="NCBI Taxonomy" id="381761"/>
    <lineage>
        <taxon>Eukaryota</taxon>
        <taxon>Viridiplantae</taxon>
        <taxon>Chlorophyta</taxon>
        <taxon>core chlorophytes</taxon>
        <taxon>Trebouxiophyceae</taxon>
        <taxon>Trebouxiophyceae incertae sedis</taxon>
        <taxon>Elliptochloris clade</taxon>
        <taxon>Elliptochloris</taxon>
    </lineage>
</organism>
<feature type="domain" description="PPM-type phosphatase" evidence="11">
    <location>
        <begin position="56"/>
        <end position="367"/>
    </location>
</feature>
<evidence type="ECO:0000256" key="2">
    <source>
        <dbReference type="ARBA" id="ARBA00001946"/>
    </source>
</evidence>
<dbReference type="Proteomes" id="UP001445335">
    <property type="component" value="Unassembled WGS sequence"/>
</dbReference>
<dbReference type="PROSITE" id="PS51746">
    <property type="entry name" value="PPM_2"/>
    <property type="match status" value="1"/>
</dbReference>
<gene>
    <name evidence="12" type="ORF">WJX81_005776</name>
</gene>
<evidence type="ECO:0000256" key="3">
    <source>
        <dbReference type="ARBA" id="ARBA00013081"/>
    </source>
</evidence>
<dbReference type="InterPro" id="IPR015655">
    <property type="entry name" value="PP2C"/>
</dbReference>
<keyword evidence="7 9" id="KW-0904">Protein phosphatase</keyword>
<reference evidence="12 13" key="1">
    <citation type="journal article" date="2024" name="Nat. Commun.">
        <title>Phylogenomics reveals the evolutionary origins of lichenization in chlorophyte algae.</title>
        <authorList>
            <person name="Puginier C."/>
            <person name="Libourel C."/>
            <person name="Otte J."/>
            <person name="Skaloud P."/>
            <person name="Haon M."/>
            <person name="Grisel S."/>
            <person name="Petersen M."/>
            <person name="Berrin J.G."/>
            <person name="Delaux P.M."/>
            <person name="Dal Grande F."/>
            <person name="Keller J."/>
        </authorList>
    </citation>
    <scope>NUCLEOTIDE SEQUENCE [LARGE SCALE GENOMIC DNA]</scope>
    <source>
        <strain evidence="12 13">SAG 245.80</strain>
    </source>
</reference>
<feature type="region of interest" description="Disordered" evidence="10">
    <location>
        <begin position="428"/>
        <end position="488"/>
    </location>
</feature>
<protein>
    <recommendedName>
        <fullName evidence="3">protein-serine/threonine phosphatase</fullName>
        <ecNumber evidence="3">3.1.3.16</ecNumber>
    </recommendedName>
</protein>
<feature type="compositionally biased region" description="Low complexity" evidence="10">
    <location>
        <begin position="706"/>
        <end position="736"/>
    </location>
</feature>
<evidence type="ECO:0000259" key="11">
    <source>
        <dbReference type="PROSITE" id="PS51746"/>
    </source>
</evidence>
<evidence type="ECO:0000313" key="13">
    <source>
        <dbReference type="Proteomes" id="UP001445335"/>
    </source>
</evidence>
<dbReference type="GO" id="GO:0004722">
    <property type="term" value="F:protein serine/threonine phosphatase activity"/>
    <property type="evidence" value="ECO:0007669"/>
    <property type="project" value="UniProtKB-EC"/>
</dbReference>
<dbReference type="Gene3D" id="3.60.40.10">
    <property type="entry name" value="PPM-type phosphatase domain"/>
    <property type="match status" value="1"/>
</dbReference>
<comment type="caution">
    <text evidence="12">The sequence shown here is derived from an EMBL/GenBank/DDBJ whole genome shotgun (WGS) entry which is preliminary data.</text>
</comment>
<sequence length="798" mass="82752">MGNLCSGGGAPAAKEDEEAVQEGVPAAQVGIRPCFYWISEASLAEAIESGEDSERTMTLAERARWLTALAKGECQDAALVVPHFHGDPTAVFAGVFDGHGQQGRMASAFAAAEMAKLLKADHRMEPEHSGSVRGGPRRRSSIDLRMDGTRQPLAALRDACNEVDRKLADPDACGFDARLSGTTACLALVAGDQVATANVGDSRAMLVRGAPGNRLQAVQLTQDAKPELPAETARIEAAGGTVRRLRSSGGAPVGPHRVYGGGDAQSPGLAMSRSLGDCAAHALGVSAVPTFATHELTPQDQFLVVATDGLWEVMKVEDVAQFVSAWRRRPWPGWSCADALTLEAQERWKLLQPEVLVDDVGVVVILLSQPPPPGRPAPPKPPHVVRAARSLAEANLPAMRAARDYVSELPYQNYFAYLSEAESPHGSVKFALQNGSDSEGGTPPTSTQGAKLRRALSRTTIAPDGFQTEPSETAVDASTTNNSGRGDGITCGGHNVLFHTTIATEDIETGPSNGTADAPAMHKAQDEGDGGGGGRDELAEAPGTPPPAAPSARAVRDRGALTAPHVAKGWASPFEAHAGLIFPGGPALPPPAPSAQRGALPPQLPNGRPSSPAPGLPRAVAMARSQSSPDPAARRARVGAVGSIPEQYVVEPRASSVSELLRPVRKVTMSGDLQGSPLSLPALLYSPGNTPRHSGALPPRFSASPSAHTGTSSTDDSTHAGGRVGSSLRRGSASSAGLGGEGRVRGGMPRSASIAARLAATGTANHRTHLSISKSEGDFLGDAGLREILRNAGLWPYP</sequence>
<evidence type="ECO:0000256" key="5">
    <source>
        <dbReference type="ARBA" id="ARBA00022801"/>
    </source>
</evidence>
<evidence type="ECO:0000313" key="12">
    <source>
        <dbReference type="EMBL" id="KAK9836329.1"/>
    </source>
</evidence>
<dbReference type="PANTHER" id="PTHR47992">
    <property type="entry name" value="PROTEIN PHOSPHATASE"/>
    <property type="match status" value="1"/>
</dbReference>
<dbReference type="EC" id="3.1.3.16" evidence="3"/>
<evidence type="ECO:0000256" key="1">
    <source>
        <dbReference type="ARBA" id="ARBA00001936"/>
    </source>
</evidence>